<dbReference type="Proteomes" id="UP001162162">
    <property type="component" value="Unassembled WGS sequence"/>
</dbReference>
<feature type="domain" description="DUF4817" evidence="1">
    <location>
        <begin position="30"/>
        <end position="80"/>
    </location>
</feature>
<comment type="caution">
    <text evidence="2">The sequence shown here is derived from an EMBL/GenBank/DDBJ whole genome shotgun (WGS) entry which is preliminary data.</text>
</comment>
<accession>A0AAV8YIN8</accession>
<protein>
    <recommendedName>
        <fullName evidence="1">DUF4817 domain-containing protein</fullName>
    </recommendedName>
</protein>
<proteinExistence type="predicted"/>
<organism evidence="2 3">
    <name type="scientific">Aromia moschata</name>
    <dbReference type="NCBI Taxonomy" id="1265417"/>
    <lineage>
        <taxon>Eukaryota</taxon>
        <taxon>Metazoa</taxon>
        <taxon>Ecdysozoa</taxon>
        <taxon>Arthropoda</taxon>
        <taxon>Hexapoda</taxon>
        <taxon>Insecta</taxon>
        <taxon>Pterygota</taxon>
        <taxon>Neoptera</taxon>
        <taxon>Endopterygota</taxon>
        <taxon>Coleoptera</taxon>
        <taxon>Polyphaga</taxon>
        <taxon>Cucujiformia</taxon>
        <taxon>Chrysomeloidea</taxon>
        <taxon>Cerambycidae</taxon>
        <taxon>Cerambycinae</taxon>
        <taxon>Callichromatini</taxon>
        <taxon>Aromia</taxon>
    </lineage>
</organism>
<reference evidence="2" key="1">
    <citation type="journal article" date="2023" name="Insect Mol. Biol.">
        <title>Genome sequencing provides insights into the evolution of gene families encoding plant cell wall-degrading enzymes in longhorned beetles.</title>
        <authorList>
            <person name="Shin N.R."/>
            <person name="Okamura Y."/>
            <person name="Kirsch R."/>
            <person name="Pauchet Y."/>
        </authorList>
    </citation>
    <scope>NUCLEOTIDE SEQUENCE</scope>
    <source>
        <strain evidence="2">AMC_N1</strain>
    </source>
</reference>
<evidence type="ECO:0000313" key="2">
    <source>
        <dbReference type="EMBL" id="KAJ8950452.1"/>
    </source>
</evidence>
<evidence type="ECO:0000259" key="1">
    <source>
        <dbReference type="Pfam" id="PF16087"/>
    </source>
</evidence>
<dbReference type="AlphaFoldDB" id="A0AAV8YIN8"/>
<gene>
    <name evidence="2" type="ORF">NQ318_010330</name>
</gene>
<name>A0AAV8YIN8_9CUCU</name>
<evidence type="ECO:0000313" key="3">
    <source>
        <dbReference type="Proteomes" id="UP001162162"/>
    </source>
</evidence>
<dbReference type="EMBL" id="JAPWTK010000100">
    <property type="protein sequence ID" value="KAJ8950452.1"/>
    <property type="molecule type" value="Genomic_DNA"/>
</dbReference>
<keyword evidence="3" id="KW-1185">Reference proteome</keyword>
<dbReference type="InterPro" id="IPR032135">
    <property type="entry name" value="DUF4817"/>
</dbReference>
<dbReference type="Pfam" id="PF16087">
    <property type="entry name" value="DUF4817"/>
    <property type="match status" value="1"/>
</dbReference>
<sequence>MLHNVRDETYHRLGCCQQCKIPRHSLFSNEEMRDMVCVYSKENLNGRRAHRRYLEMYSNRRQPGFKIFKNICDRLGETGSFRPKRDSAGRPKTLNPEQEGEILVRVAENSVLLHKTHCYGKWSMQVNRMESIKKKGFILITLRLCKI</sequence>